<organism evidence="1 2">
    <name type="scientific">Vigna angularis var. angularis</name>
    <dbReference type="NCBI Taxonomy" id="157739"/>
    <lineage>
        <taxon>Eukaryota</taxon>
        <taxon>Viridiplantae</taxon>
        <taxon>Streptophyta</taxon>
        <taxon>Embryophyta</taxon>
        <taxon>Tracheophyta</taxon>
        <taxon>Spermatophyta</taxon>
        <taxon>Magnoliopsida</taxon>
        <taxon>eudicotyledons</taxon>
        <taxon>Gunneridae</taxon>
        <taxon>Pentapetalae</taxon>
        <taxon>rosids</taxon>
        <taxon>fabids</taxon>
        <taxon>Fabales</taxon>
        <taxon>Fabaceae</taxon>
        <taxon>Papilionoideae</taxon>
        <taxon>50 kb inversion clade</taxon>
        <taxon>NPAAA clade</taxon>
        <taxon>indigoferoid/millettioid clade</taxon>
        <taxon>Phaseoleae</taxon>
        <taxon>Vigna</taxon>
    </lineage>
</organism>
<proteinExistence type="predicted"/>
<reference evidence="1 2" key="1">
    <citation type="journal article" date="2015" name="Sci. Rep.">
        <title>The power of single molecule real-time sequencing technology in the de novo assembly of a eukaryotic genome.</title>
        <authorList>
            <person name="Sakai H."/>
            <person name="Naito K."/>
            <person name="Ogiso-Tanaka E."/>
            <person name="Takahashi Y."/>
            <person name="Iseki K."/>
            <person name="Muto C."/>
            <person name="Satou K."/>
            <person name="Teruya K."/>
            <person name="Shiroma A."/>
            <person name="Shimoji M."/>
            <person name="Hirano T."/>
            <person name="Itoh T."/>
            <person name="Kaga A."/>
            <person name="Tomooka N."/>
        </authorList>
    </citation>
    <scope>NUCLEOTIDE SEQUENCE [LARGE SCALE GENOMIC DNA]</scope>
    <source>
        <strain evidence="2">cv. Shumari</strain>
    </source>
</reference>
<gene>
    <name evidence="1" type="primary">Vigan.02G274900</name>
    <name evidence="1" type="ORF">VIGAN_02274900</name>
</gene>
<sequence>MVAARRRGRQRHVLGKVAGTTTRIKEGEGASYFVFSSKNRSFSTTLGSYCCSCCVEASLPHAAPEKKQPGAIIVRNALVNLNTD</sequence>
<dbReference type="Proteomes" id="UP000291084">
    <property type="component" value="Chromosome 2"/>
</dbReference>
<keyword evidence="2" id="KW-1185">Reference proteome</keyword>
<name>A0A0S3RH28_PHAAN</name>
<protein>
    <submittedName>
        <fullName evidence="1">Uncharacterized protein</fullName>
    </submittedName>
</protein>
<dbReference type="EMBL" id="AP015035">
    <property type="protein sequence ID" value="BAT79814.1"/>
    <property type="molecule type" value="Genomic_DNA"/>
</dbReference>
<evidence type="ECO:0000313" key="2">
    <source>
        <dbReference type="Proteomes" id="UP000291084"/>
    </source>
</evidence>
<evidence type="ECO:0000313" key="1">
    <source>
        <dbReference type="EMBL" id="BAT79814.1"/>
    </source>
</evidence>
<dbReference type="AlphaFoldDB" id="A0A0S3RH28"/>
<accession>A0A0S3RH28</accession>